<reference evidence="7 8" key="1">
    <citation type="submission" date="2016-10" db="EMBL/GenBank/DDBJ databases">
        <authorList>
            <person name="de Groot N.N."/>
        </authorList>
    </citation>
    <scope>NUCLEOTIDE SEQUENCE [LARGE SCALE GENOMIC DNA]</scope>
    <source>
        <strain evidence="7 8">DSM 3217</strain>
    </source>
</reference>
<dbReference type="InterPro" id="IPR013154">
    <property type="entry name" value="ADH-like_N"/>
</dbReference>
<dbReference type="PANTHER" id="PTHR43401:SF2">
    <property type="entry name" value="L-THREONINE 3-DEHYDROGENASE"/>
    <property type="match status" value="1"/>
</dbReference>
<evidence type="ECO:0000256" key="1">
    <source>
        <dbReference type="ARBA" id="ARBA00001947"/>
    </source>
</evidence>
<keyword evidence="8" id="KW-1185">Reference proteome</keyword>
<name>A0A1G6ATU0_EUBOX</name>
<dbReference type="Pfam" id="PF08240">
    <property type="entry name" value="ADH_N"/>
    <property type="match status" value="1"/>
</dbReference>
<evidence type="ECO:0000259" key="5">
    <source>
        <dbReference type="Pfam" id="PF08240"/>
    </source>
</evidence>
<evidence type="ECO:0000256" key="3">
    <source>
        <dbReference type="ARBA" id="ARBA00022833"/>
    </source>
</evidence>
<sequence>MMKNQALVITKPKDIAIRECEMPNADGKVLIEVMYVAVCGSDVKLYAGTYTAPHSYPIVIGHEWLGKVIEAPQGAKVKAGDYCVGDCSVYCGECYYCGFNKNHCEHIEKRGITIDGGAEKYIAVDAMHVNKCIAMDNKKLLTLTEPISVAVNGIVNRVPKEVYGRCRRALVLGCGGIGLASIFTLRKMGVKDITAIDIAKGKVDRVNEFGLDGLRAVCTDAQALSKEASNQYDLIVEATGNAQSLVQTTNLAAPCAHIVCLGHQKEISYDFGTVVKKSLTIHASNGSTGGFMEAMEIIKENEEYISKMITEIVPFEEAPRYFEESILTKDNIKVLIDLTK</sequence>
<dbReference type="GO" id="GO:0016491">
    <property type="term" value="F:oxidoreductase activity"/>
    <property type="evidence" value="ECO:0007669"/>
    <property type="project" value="UniProtKB-KW"/>
</dbReference>
<evidence type="ECO:0000313" key="7">
    <source>
        <dbReference type="EMBL" id="SDB11836.1"/>
    </source>
</evidence>
<dbReference type="EMBL" id="FMXR01000007">
    <property type="protein sequence ID" value="SDB11836.1"/>
    <property type="molecule type" value="Genomic_DNA"/>
</dbReference>
<dbReference type="STRING" id="1732.SAMN02910417_00884"/>
<keyword evidence="2" id="KW-0479">Metal-binding</keyword>
<dbReference type="GO" id="GO:0046872">
    <property type="term" value="F:metal ion binding"/>
    <property type="evidence" value="ECO:0007669"/>
    <property type="project" value="UniProtKB-KW"/>
</dbReference>
<dbReference type="Gene3D" id="3.90.180.10">
    <property type="entry name" value="Medium-chain alcohol dehydrogenases, catalytic domain"/>
    <property type="match status" value="1"/>
</dbReference>
<dbReference type="Gene3D" id="3.40.50.720">
    <property type="entry name" value="NAD(P)-binding Rossmann-like Domain"/>
    <property type="match status" value="1"/>
</dbReference>
<dbReference type="InterPro" id="IPR011032">
    <property type="entry name" value="GroES-like_sf"/>
</dbReference>
<evidence type="ECO:0000259" key="6">
    <source>
        <dbReference type="Pfam" id="PF16912"/>
    </source>
</evidence>
<keyword evidence="3" id="KW-0862">Zinc</keyword>
<evidence type="ECO:0000313" key="8">
    <source>
        <dbReference type="Proteomes" id="UP000199228"/>
    </source>
</evidence>
<evidence type="ECO:0000256" key="4">
    <source>
        <dbReference type="ARBA" id="ARBA00023002"/>
    </source>
</evidence>
<proteinExistence type="predicted"/>
<organism evidence="7 8">
    <name type="scientific">Eubacterium oxidoreducens</name>
    <dbReference type="NCBI Taxonomy" id="1732"/>
    <lineage>
        <taxon>Bacteria</taxon>
        <taxon>Bacillati</taxon>
        <taxon>Bacillota</taxon>
        <taxon>Clostridia</taxon>
        <taxon>Eubacteriales</taxon>
        <taxon>Eubacteriaceae</taxon>
        <taxon>Eubacterium</taxon>
    </lineage>
</organism>
<protein>
    <submittedName>
        <fullName evidence="7">2-desacetyl-2-hydroxyethyl bacteriochlorophyllide A dehydrogenase</fullName>
    </submittedName>
</protein>
<gene>
    <name evidence="7" type="ORF">SAMN02910417_00884</name>
</gene>
<dbReference type="Pfam" id="PF16912">
    <property type="entry name" value="Glu_dehyd_C"/>
    <property type="match status" value="1"/>
</dbReference>
<evidence type="ECO:0000256" key="2">
    <source>
        <dbReference type="ARBA" id="ARBA00022723"/>
    </source>
</evidence>
<dbReference type="RefSeq" id="WP_176762284.1">
    <property type="nucleotide sequence ID" value="NZ_FMXR01000007.1"/>
</dbReference>
<dbReference type="Proteomes" id="UP000199228">
    <property type="component" value="Unassembled WGS sequence"/>
</dbReference>
<accession>A0A1G6ATU0</accession>
<keyword evidence="4" id="KW-0560">Oxidoreductase</keyword>
<dbReference type="SUPFAM" id="SSF50129">
    <property type="entry name" value="GroES-like"/>
    <property type="match status" value="1"/>
</dbReference>
<dbReference type="InterPro" id="IPR036291">
    <property type="entry name" value="NAD(P)-bd_dom_sf"/>
</dbReference>
<dbReference type="AlphaFoldDB" id="A0A1G6ATU0"/>
<dbReference type="InterPro" id="IPR031640">
    <property type="entry name" value="Glu_dehyd_C"/>
</dbReference>
<feature type="domain" description="Glucose dehydrogenase C-terminal" evidence="6">
    <location>
        <begin position="142"/>
        <end position="338"/>
    </location>
</feature>
<dbReference type="SUPFAM" id="SSF51735">
    <property type="entry name" value="NAD(P)-binding Rossmann-fold domains"/>
    <property type="match status" value="1"/>
</dbReference>
<dbReference type="InterPro" id="IPR050129">
    <property type="entry name" value="Zn_alcohol_dh"/>
</dbReference>
<comment type="cofactor">
    <cofactor evidence="1">
        <name>Zn(2+)</name>
        <dbReference type="ChEBI" id="CHEBI:29105"/>
    </cofactor>
</comment>
<feature type="domain" description="Alcohol dehydrogenase-like N-terminal" evidence="5">
    <location>
        <begin position="26"/>
        <end position="129"/>
    </location>
</feature>
<dbReference type="PANTHER" id="PTHR43401">
    <property type="entry name" value="L-THREONINE 3-DEHYDROGENASE"/>
    <property type="match status" value="1"/>
</dbReference>